<dbReference type="AlphaFoldDB" id="A0A540LMP0"/>
<dbReference type="InterPro" id="IPR036291">
    <property type="entry name" value="NAD(P)-bd_dom_sf"/>
</dbReference>
<evidence type="ECO:0000313" key="3">
    <source>
        <dbReference type="Proteomes" id="UP000315295"/>
    </source>
</evidence>
<dbReference type="STRING" id="106549.A0A540LMP0"/>
<name>A0A540LMP0_MALBA</name>
<evidence type="ECO:0000313" key="2">
    <source>
        <dbReference type="EMBL" id="TQD87741.1"/>
    </source>
</evidence>
<organism evidence="2 3">
    <name type="scientific">Malus baccata</name>
    <name type="common">Siberian crab apple</name>
    <name type="synonym">Pyrus baccata</name>
    <dbReference type="NCBI Taxonomy" id="106549"/>
    <lineage>
        <taxon>Eukaryota</taxon>
        <taxon>Viridiplantae</taxon>
        <taxon>Streptophyta</taxon>
        <taxon>Embryophyta</taxon>
        <taxon>Tracheophyta</taxon>
        <taxon>Spermatophyta</taxon>
        <taxon>Magnoliopsida</taxon>
        <taxon>eudicotyledons</taxon>
        <taxon>Gunneridae</taxon>
        <taxon>Pentapetalae</taxon>
        <taxon>rosids</taxon>
        <taxon>fabids</taxon>
        <taxon>Rosales</taxon>
        <taxon>Rosaceae</taxon>
        <taxon>Amygdaloideae</taxon>
        <taxon>Maleae</taxon>
        <taxon>Malus</taxon>
    </lineage>
</organism>
<sequence>MLGRVRVSSPTIRILLAAPPTCESAELAVVGVTGAVGQESISVLQDRDFPFHPIKMLASKRSAGQSWNFLGQDYVVEELTHDSFDEQKQD</sequence>
<dbReference type="GO" id="GO:1901607">
    <property type="term" value="P:alpha-amino acid biosynthetic process"/>
    <property type="evidence" value="ECO:0007669"/>
    <property type="project" value="UniProtKB-ARBA"/>
</dbReference>
<dbReference type="PANTHER" id="PTHR46278:SF2">
    <property type="entry name" value="ASPARTATE-SEMIALDEHYDE DEHYDROGENASE"/>
    <property type="match status" value="1"/>
</dbReference>
<feature type="domain" description="Semialdehyde dehydrogenase NAD-binding" evidence="1">
    <location>
        <begin position="27"/>
        <end position="85"/>
    </location>
</feature>
<dbReference type="EMBL" id="VIEB01000526">
    <property type="protein sequence ID" value="TQD87741.1"/>
    <property type="molecule type" value="Genomic_DNA"/>
</dbReference>
<evidence type="ECO:0000259" key="1">
    <source>
        <dbReference type="Pfam" id="PF01118"/>
    </source>
</evidence>
<protein>
    <recommendedName>
        <fullName evidence="1">Semialdehyde dehydrogenase NAD-binding domain-containing protein</fullName>
    </recommendedName>
</protein>
<proteinExistence type="predicted"/>
<gene>
    <name evidence="2" type="ORF">C1H46_026679</name>
</gene>
<dbReference type="GO" id="GO:0016620">
    <property type="term" value="F:oxidoreductase activity, acting on the aldehyde or oxo group of donors, NAD or NADP as acceptor"/>
    <property type="evidence" value="ECO:0007669"/>
    <property type="project" value="InterPro"/>
</dbReference>
<comment type="caution">
    <text evidence="2">The sequence shown here is derived from an EMBL/GenBank/DDBJ whole genome shotgun (WGS) entry which is preliminary data.</text>
</comment>
<keyword evidence="3" id="KW-1185">Reference proteome</keyword>
<accession>A0A540LMP0</accession>
<dbReference type="SUPFAM" id="SSF51735">
    <property type="entry name" value="NAD(P)-binding Rossmann-fold domains"/>
    <property type="match status" value="1"/>
</dbReference>
<dbReference type="Gene3D" id="3.40.50.720">
    <property type="entry name" value="NAD(P)-binding Rossmann-like Domain"/>
    <property type="match status" value="1"/>
</dbReference>
<dbReference type="Pfam" id="PF01118">
    <property type="entry name" value="Semialdhyde_dh"/>
    <property type="match status" value="1"/>
</dbReference>
<dbReference type="Proteomes" id="UP000315295">
    <property type="component" value="Unassembled WGS sequence"/>
</dbReference>
<dbReference type="InterPro" id="IPR000534">
    <property type="entry name" value="Semialdehyde_DH_NAD-bd"/>
</dbReference>
<reference evidence="2 3" key="1">
    <citation type="journal article" date="2019" name="G3 (Bethesda)">
        <title>Sequencing of a Wild Apple (Malus baccata) Genome Unravels the Differences Between Cultivated and Wild Apple Species Regarding Disease Resistance and Cold Tolerance.</title>
        <authorList>
            <person name="Chen X."/>
        </authorList>
    </citation>
    <scope>NUCLEOTIDE SEQUENCE [LARGE SCALE GENOMIC DNA]</scope>
    <source>
        <strain evidence="3">cv. Shandingzi</strain>
        <tissue evidence="2">Leaves</tissue>
    </source>
</reference>
<dbReference type="PANTHER" id="PTHR46278">
    <property type="entry name" value="DEHYDROGENASE, PUTATIVE-RELATED"/>
    <property type="match status" value="1"/>
</dbReference>
<dbReference type="GO" id="GO:0051287">
    <property type="term" value="F:NAD binding"/>
    <property type="evidence" value="ECO:0007669"/>
    <property type="project" value="InterPro"/>
</dbReference>